<feature type="compositionally biased region" description="Basic and acidic residues" evidence="1">
    <location>
        <begin position="74"/>
        <end position="84"/>
    </location>
</feature>
<organism evidence="2 3">
    <name type="scientific">Streptomyces yatensis</name>
    <dbReference type="NCBI Taxonomy" id="155177"/>
    <lineage>
        <taxon>Bacteria</taxon>
        <taxon>Bacillati</taxon>
        <taxon>Actinomycetota</taxon>
        <taxon>Actinomycetes</taxon>
        <taxon>Kitasatosporales</taxon>
        <taxon>Streptomycetaceae</taxon>
        <taxon>Streptomyces</taxon>
        <taxon>Streptomyces violaceusniger group</taxon>
    </lineage>
</organism>
<sequence>MRGVCTDPYAGKPLLESARRCSLEEVKHVVARRGSSGPDPVALVEIDLYGDLMIAASSADEDRLSTDRIDEVLRVQADRSDSAEGAKGAKGAHGAKGANGVKRAEGAEGANTADRAEDARGADESTGSPQAGSPDTP</sequence>
<keyword evidence="3" id="KW-1185">Reference proteome</keyword>
<feature type="compositionally biased region" description="Polar residues" evidence="1">
    <location>
        <begin position="125"/>
        <end position="137"/>
    </location>
</feature>
<name>A0ABN2JG44_9ACTN</name>
<feature type="region of interest" description="Disordered" evidence="1">
    <location>
        <begin position="74"/>
        <end position="137"/>
    </location>
</feature>
<feature type="compositionally biased region" description="Basic and acidic residues" evidence="1">
    <location>
        <begin position="114"/>
        <end position="123"/>
    </location>
</feature>
<evidence type="ECO:0000313" key="2">
    <source>
        <dbReference type="EMBL" id="GAA1725902.1"/>
    </source>
</evidence>
<protein>
    <submittedName>
        <fullName evidence="2">Uncharacterized protein</fullName>
    </submittedName>
</protein>
<accession>A0ABN2JG44</accession>
<evidence type="ECO:0000256" key="1">
    <source>
        <dbReference type="SAM" id="MobiDB-lite"/>
    </source>
</evidence>
<gene>
    <name evidence="2" type="ORF">GCM10009680_79260</name>
</gene>
<dbReference type="Proteomes" id="UP001499947">
    <property type="component" value="Unassembled WGS sequence"/>
</dbReference>
<dbReference type="EMBL" id="BAAALR010000112">
    <property type="protein sequence ID" value="GAA1725902.1"/>
    <property type="molecule type" value="Genomic_DNA"/>
</dbReference>
<comment type="caution">
    <text evidence="2">The sequence shown here is derived from an EMBL/GenBank/DDBJ whole genome shotgun (WGS) entry which is preliminary data.</text>
</comment>
<proteinExistence type="predicted"/>
<evidence type="ECO:0000313" key="3">
    <source>
        <dbReference type="Proteomes" id="UP001499947"/>
    </source>
</evidence>
<reference evidence="2 3" key="1">
    <citation type="journal article" date="2019" name="Int. J. Syst. Evol. Microbiol.">
        <title>The Global Catalogue of Microorganisms (GCM) 10K type strain sequencing project: providing services to taxonomists for standard genome sequencing and annotation.</title>
        <authorList>
            <consortium name="The Broad Institute Genomics Platform"/>
            <consortium name="The Broad Institute Genome Sequencing Center for Infectious Disease"/>
            <person name="Wu L."/>
            <person name="Ma J."/>
        </authorList>
    </citation>
    <scope>NUCLEOTIDE SEQUENCE [LARGE SCALE GENOMIC DNA]</scope>
    <source>
        <strain evidence="2 3">JCM 13244</strain>
    </source>
</reference>